<feature type="domain" description="SAP" evidence="4">
    <location>
        <begin position="5"/>
        <end position="39"/>
    </location>
</feature>
<feature type="compositionally biased region" description="Gly residues" evidence="3">
    <location>
        <begin position="223"/>
        <end position="243"/>
    </location>
</feature>
<feature type="compositionally biased region" description="Basic and acidic residues" evidence="3">
    <location>
        <begin position="244"/>
        <end position="268"/>
    </location>
</feature>
<evidence type="ECO:0000256" key="2">
    <source>
        <dbReference type="ARBA" id="ARBA00046328"/>
    </source>
</evidence>
<evidence type="ECO:0000313" key="6">
    <source>
        <dbReference type="Proteomes" id="UP000186583"/>
    </source>
</evidence>
<keyword evidence="6" id="KW-1185">Reference proteome</keyword>
<evidence type="ECO:0000256" key="1">
    <source>
        <dbReference type="ARBA" id="ARBA00022553"/>
    </source>
</evidence>
<feature type="region of interest" description="Disordered" evidence="3">
    <location>
        <begin position="19"/>
        <end position="268"/>
    </location>
</feature>
<feature type="compositionally biased region" description="Acidic residues" evidence="3">
    <location>
        <begin position="46"/>
        <end position="58"/>
    </location>
</feature>
<protein>
    <submittedName>
        <fullName evidence="5">Uncharacterized protein C31H12.03c</fullName>
    </submittedName>
</protein>
<organism evidence="5 6">
    <name type="scientific">Colletotrichum chlorophyti</name>
    <dbReference type="NCBI Taxonomy" id="708187"/>
    <lineage>
        <taxon>Eukaryota</taxon>
        <taxon>Fungi</taxon>
        <taxon>Dikarya</taxon>
        <taxon>Ascomycota</taxon>
        <taxon>Pezizomycotina</taxon>
        <taxon>Sordariomycetes</taxon>
        <taxon>Hypocreomycetidae</taxon>
        <taxon>Glomerellales</taxon>
        <taxon>Glomerellaceae</taxon>
        <taxon>Colletotrichum</taxon>
    </lineage>
</organism>
<dbReference type="GO" id="GO:0005634">
    <property type="term" value="C:nucleus"/>
    <property type="evidence" value="ECO:0007669"/>
    <property type="project" value="TreeGrafter"/>
</dbReference>
<feature type="compositionally biased region" description="Basic and acidic residues" evidence="3">
    <location>
        <begin position="31"/>
        <end position="40"/>
    </location>
</feature>
<reference evidence="5 6" key="1">
    <citation type="submission" date="2016-11" db="EMBL/GenBank/DDBJ databases">
        <title>Draft Genome Assembly of Colletotrichum chlorophyti a pathogen of herbaceous plants.</title>
        <authorList>
            <person name="Gan P."/>
            <person name="Narusaka M."/>
            <person name="Tsushima A."/>
            <person name="Narusaka Y."/>
            <person name="Takano Y."/>
            <person name="Shirasu K."/>
        </authorList>
    </citation>
    <scope>NUCLEOTIDE SEQUENCE [LARGE SCALE GENOMIC DNA]</scope>
    <source>
        <strain evidence="5 6">NTL11</strain>
    </source>
</reference>
<dbReference type="SMART" id="SM00513">
    <property type="entry name" value="SAP"/>
    <property type="match status" value="1"/>
</dbReference>
<feature type="compositionally biased region" description="Basic and acidic residues" evidence="3">
    <location>
        <begin position="187"/>
        <end position="217"/>
    </location>
</feature>
<dbReference type="EMBL" id="MPGH01000074">
    <property type="protein sequence ID" value="OLN89798.1"/>
    <property type="molecule type" value="Genomic_DNA"/>
</dbReference>
<evidence type="ECO:0000256" key="3">
    <source>
        <dbReference type="SAM" id="MobiDB-lite"/>
    </source>
</evidence>
<dbReference type="PANTHER" id="PTHR46551:SF1">
    <property type="entry name" value="SAP DOMAIN-CONTAINING RIBONUCLEOPROTEIN"/>
    <property type="match status" value="1"/>
</dbReference>
<name>A0A1Q8RX40_9PEZI</name>
<dbReference type="Pfam" id="PF02037">
    <property type="entry name" value="SAP"/>
    <property type="match status" value="1"/>
</dbReference>
<keyword evidence="1" id="KW-0597">Phosphoprotein</keyword>
<proteinExistence type="inferred from homology"/>
<dbReference type="AlphaFoldDB" id="A0A1Q8RX40"/>
<evidence type="ECO:0000259" key="4">
    <source>
        <dbReference type="PROSITE" id="PS50800"/>
    </source>
</evidence>
<sequence>MATDYSSLKVPELKKLLQERGLPATGNKLDLVNRLKENDKASSGAADEDEIDYSDDEPTPAKAPDAPKPATEPAPVAEESASTPAPAAAQPAAPAAAPATEAATEAAPEAETTASEEKPTEEAAEAVPKENFALNLDATDAAEEARKRAERAKRFGITEDEETKKKNERAKKFGTETPTISGLDSALPERRPKRGRPERNDEQPGRDSKRQSTDGRGRRGRGGNRNGRPGGRQGGGGGSGGSGGERRSAAVDPAEKAKMEARAKRFAS</sequence>
<dbReference type="SUPFAM" id="SSF68906">
    <property type="entry name" value="SAP domain"/>
    <property type="match status" value="1"/>
</dbReference>
<gene>
    <name evidence="5" type="ORF">CCHL11_09502</name>
</gene>
<accession>A0A1Q8RX40</accession>
<feature type="compositionally biased region" description="Low complexity" evidence="3">
    <location>
        <begin position="73"/>
        <end position="113"/>
    </location>
</feature>
<dbReference type="Pfam" id="PF18592">
    <property type="entry name" value="Tho1_MOS11_C"/>
    <property type="match status" value="1"/>
</dbReference>
<dbReference type="PROSITE" id="PS50800">
    <property type="entry name" value="SAP"/>
    <property type="match status" value="1"/>
</dbReference>
<dbReference type="InterPro" id="IPR003034">
    <property type="entry name" value="SAP_dom"/>
</dbReference>
<dbReference type="STRING" id="708187.A0A1Q8RX40"/>
<dbReference type="GO" id="GO:0016973">
    <property type="term" value="P:poly(A)+ mRNA export from nucleus"/>
    <property type="evidence" value="ECO:0007669"/>
    <property type="project" value="TreeGrafter"/>
</dbReference>
<dbReference type="OrthoDB" id="445357at2759"/>
<dbReference type="InterPro" id="IPR052240">
    <property type="entry name" value="SAP_domain_ribonucleoprotein"/>
</dbReference>
<comment type="caution">
    <text evidence="5">The sequence shown here is derived from an EMBL/GenBank/DDBJ whole genome shotgun (WGS) entry which is preliminary data.</text>
</comment>
<dbReference type="PANTHER" id="PTHR46551">
    <property type="entry name" value="SAP DOMAIN-CONTAINING RIBONUCLEOPROTEIN"/>
    <property type="match status" value="1"/>
</dbReference>
<dbReference type="Proteomes" id="UP000186583">
    <property type="component" value="Unassembled WGS sequence"/>
</dbReference>
<dbReference type="Gene3D" id="1.10.720.30">
    <property type="entry name" value="SAP domain"/>
    <property type="match status" value="1"/>
</dbReference>
<feature type="compositionally biased region" description="Basic and acidic residues" evidence="3">
    <location>
        <begin position="143"/>
        <end position="174"/>
    </location>
</feature>
<comment type="similarity">
    <text evidence="2">Belongs to the SAP domain-containing ribonucleoprotein family.</text>
</comment>
<evidence type="ECO:0000313" key="5">
    <source>
        <dbReference type="EMBL" id="OLN89798.1"/>
    </source>
</evidence>
<dbReference type="InterPro" id="IPR040746">
    <property type="entry name" value="THO1_MOS11_C"/>
</dbReference>
<dbReference type="InterPro" id="IPR036361">
    <property type="entry name" value="SAP_dom_sf"/>
</dbReference>